<dbReference type="PANTHER" id="PTHR11012">
    <property type="entry name" value="PROTEIN KINASE-LIKE DOMAIN-CONTAINING"/>
    <property type="match status" value="1"/>
</dbReference>
<dbReference type="Pfam" id="PF02958">
    <property type="entry name" value="EcKL"/>
    <property type="match status" value="1"/>
</dbReference>
<keyword evidence="3" id="KW-1185">Reference proteome</keyword>
<accession>A0A4C1T1V5</accession>
<evidence type="ECO:0000259" key="1">
    <source>
        <dbReference type="SMART" id="SM00587"/>
    </source>
</evidence>
<evidence type="ECO:0000313" key="3">
    <source>
        <dbReference type="Proteomes" id="UP000299102"/>
    </source>
</evidence>
<dbReference type="OrthoDB" id="191037at2759"/>
<sequence>MSHPEIPNWIKPHLFEKALRATVNNFKQITKFKVSPALAPGENYATFILKIQVEVELTSGLLKKQSFILKVAHDNELYHREMSTWGLFTSETGMYRSIKPEFEELYAQVGLNVTFGARSYELPVNKEYVLLEDLTRRGFKNAKRQDCLDMEHCQAVLKKIAQFHAASAVRVERNGMFAEPYLYGFLKDEMKDLLQTVVETSLPHLTKSIENLENHQDYLSQVTKFAANAADIVFGRCAANDSDFNVLNHGFVTIITVMGSALCDPTVYINLDDLISNSKEGEKFMKLVYSNDRFIKHLKLLLPWLYNRGALEC</sequence>
<name>A0A4C1T1V5_EUMVA</name>
<dbReference type="InterPro" id="IPR011009">
    <property type="entry name" value="Kinase-like_dom_sf"/>
</dbReference>
<dbReference type="PANTHER" id="PTHR11012:SF6">
    <property type="entry name" value="CHK DOMAIN OV1-RELATED"/>
    <property type="match status" value="1"/>
</dbReference>
<dbReference type="InterPro" id="IPR004119">
    <property type="entry name" value="EcKL"/>
</dbReference>
<protein>
    <recommendedName>
        <fullName evidence="1">CHK kinase-like domain-containing protein</fullName>
    </recommendedName>
</protein>
<feature type="domain" description="CHK kinase-like" evidence="1">
    <location>
        <begin position="129"/>
        <end position="300"/>
    </location>
</feature>
<comment type="caution">
    <text evidence="2">The sequence shown here is derived from an EMBL/GenBank/DDBJ whole genome shotgun (WGS) entry which is preliminary data.</text>
</comment>
<proteinExistence type="predicted"/>
<dbReference type="EMBL" id="BGZK01004156">
    <property type="protein sequence ID" value="GBP07251.1"/>
    <property type="molecule type" value="Genomic_DNA"/>
</dbReference>
<dbReference type="Proteomes" id="UP000299102">
    <property type="component" value="Unassembled WGS sequence"/>
</dbReference>
<dbReference type="SUPFAM" id="SSF56112">
    <property type="entry name" value="Protein kinase-like (PK-like)"/>
    <property type="match status" value="1"/>
</dbReference>
<reference evidence="2 3" key="1">
    <citation type="journal article" date="2019" name="Commun. Biol.">
        <title>The bagworm genome reveals a unique fibroin gene that provides high tensile strength.</title>
        <authorList>
            <person name="Kono N."/>
            <person name="Nakamura H."/>
            <person name="Ohtoshi R."/>
            <person name="Tomita M."/>
            <person name="Numata K."/>
            <person name="Arakawa K."/>
        </authorList>
    </citation>
    <scope>NUCLEOTIDE SEQUENCE [LARGE SCALE GENOMIC DNA]</scope>
</reference>
<gene>
    <name evidence="2" type="ORF">EVAR_73476_1</name>
</gene>
<dbReference type="SMART" id="SM00587">
    <property type="entry name" value="CHK"/>
    <property type="match status" value="1"/>
</dbReference>
<dbReference type="AlphaFoldDB" id="A0A4C1T1V5"/>
<dbReference type="InterPro" id="IPR015897">
    <property type="entry name" value="CHK_kinase-like"/>
</dbReference>
<organism evidence="2 3">
    <name type="scientific">Eumeta variegata</name>
    <name type="common">Bagworm moth</name>
    <name type="synonym">Eumeta japonica</name>
    <dbReference type="NCBI Taxonomy" id="151549"/>
    <lineage>
        <taxon>Eukaryota</taxon>
        <taxon>Metazoa</taxon>
        <taxon>Ecdysozoa</taxon>
        <taxon>Arthropoda</taxon>
        <taxon>Hexapoda</taxon>
        <taxon>Insecta</taxon>
        <taxon>Pterygota</taxon>
        <taxon>Neoptera</taxon>
        <taxon>Endopterygota</taxon>
        <taxon>Lepidoptera</taxon>
        <taxon>Glossata</taxon>
        <taxon>Ditrysia</taxon>
        <taxon>Tineoidea</taxon>
        <taxon>Psychidae</taxon>
        <taxon>Oiketicinae</taxon>
        <taxon>Eumeta</taxon>
    </lineage>
</organism>
<evidence type="ECO:0000313" key="2">
    <source>
        <dbReference type="EMBL" id="GBP07251.1"/>
    </source>
</evidence>